<evidence type="ECO:0000256" key="1">
    <source>
        <dbReference type="ARBA" id="ARBA00023015"/>
    </source>
</evidence>
<dbReference type="PROSITE" id="PS50043">
    <property type="entry name" value="HTH_LUXR_2"/>
    <property type="match status" value="1"/>
</dbReference>
<organism evidence="5 6">
    <name type="scientific">Arthrobacter oryzae</name>
    <dbReference type="NCBI Taxonomy" id="409290"/>
    <lineage>
        <taxon>Bacteria</taxon>
        <taxon>Bacillati</taxon>
        <taxon>Actinomycetota</taxon>
        <taxon>Actinomycetes</taxon>
        <taxon>Micrococcales</taxon>
        <taxon>Micrococcaceae</taxon>
        <taxon>Arthrobacter</taxon>
    </lineage>
</organism>
<dbReference type="Pfam" id="PF00196">
    <property type="entry name" value="GerE"/>
    <property type="match status" value="1"/>
</dbReference>
<dbReference type="EMBL" id="RBED01000092">
    <property type="protein sequence ID" value="RNL55455.1"/>
    <property type="molecule type" value="Genomic_DNA"/>
</dbReference>
<dbReference type="PANTHER" id="PTHR43214">
    <property type="entry name" value="TWO-COMPONENT RESPONSE REGULATOR"/>
    <property type="match status" value="1"/>
</dbReference>
<dbReference type="InterPro" id="IPR041664">
    <property type="entry name" value="AAA_16"/>
</dbReference>
<evidence type="ECO:0000313" key="6">
    <source>
        <dbReference type="Proteomes" id="UP000273807"/>
    </source>
</evidence>
<dbReference type="SMART" id="SM00382">
    <property type="entry name" value="AAA"/>
    <property type="match status" value="1"/>
</dbReference>
<accession>A0A3N0C0W2</accession>
<dbReference type="InterPro" id="IPR039420">
    <property type="entry name" value="WalR-like"/>
</dbReference>
<dbReference type="SUPFAM" id="SSF52540">
    <property type="entry name" value="P-loop containing nucleoside triphosphate hydrolases"/>
    <property type="match status" value="1"/>
</dbReference>
<dbReference type="Gene3D" id="3.40.50.300">
    <property type="entry name" value="P-loop containing nucleotide triphosphate hydrolases"/>
    <property type="match status" value="1"/>
</dbReference>
<feature type="domain" description="HTH luxR-type" evidence="4">
    <location>
        <begin position="841"/>
        <end position="906"/>
    </location>
</feature>
<dbReference type="Gene3D" id="1.10.10.10">
    <property type="entry name" value="Winged helix-like DNA-binding domain superfamily/Winged helix DNA-binding domain"/>
    <property type="match status" value="1"/>
</dbReference>
<dbReference type="SMART" id="SM00421">
    <property type="entry name" value="HTH_LUXR"/>
    <property type="match status" value="1"/>
</dbReference>
<evidence type="ECO:0000313" key="5">
    <source>
        <dbReference type="EMBL" id="RNL55455.1"/>
    </source>
</evidence>
<keyword evidence="2" id="KW-0238">DNA-binding</keyword>
<evidence type="ECO:0000256" key="3">
    <source>
        <dbReference type="ARBA" id="ARBA00023163"/>
    </source>
</evidence>
<dbReference type="RefSeq" id="WP_123255260.1">
    <property type="nucleotide sequence ID" value="NZ_RBED01000092.1"/>
</dbReference>
<dbReference type="PRINTS" id="PR00038">
    <property type="entry name" value="HTHLUXR"/>
</dbReference>
<evidence type="ECO:0000256" key="2">
    <source>
        <dbReference type="ARBA" id="ARBA00023125"/>
    </source>
</evidence>
<dbReference type="SUPFAM" id="SSF46894">
    <property type="entry name" value="C-terminal effector domain of the bipartite response regulators"/>
    <property type="match status" value="1"/>
</dbReference>
<proteinExistence type="predicted"/>
<dbReference type="GO" id="GO:0003677">
    <property type="term" value="F:DNA binding"/>
    <property type="evidence" value="ECO:0007669"/>
    <property type="project" value="UniProtKB-KW"/>
</dbReference>
<sequence length="912" mass="96595">MFQQDAGLPAGSGQTDTILPAQRLALGRHERPFTRQQSVAEVLETLTSGSGCGIVLVGEHGAGKSFIAQRALEELGDEYLVVQVRGSSISSKLPYGALSVLLNDLDASHLEHPLMVLRGLTQLLHTKSEGRRVVLFVDNAHDLDDLSSMMVAQLSAGAHVTLLAACVDMPDVGGDIMGLWKDDLLRRVDLGPFDFAETAATLHFEYGGRFSFTAARALWSASGGNALFLHALAREQIKLGTIVRQDGVWVLGRDGIALTGEIRDVVKARLNRLGTGERDVFELLALAGAVPLQTLMGIANPHDMDALQERGMIMVSHDHPPMVSITNPVTAGIVASVVPPGRSAELRHRLTAVLEESDRTAADAPVGVAWALDCGEEVLPGTALAAARRANEASDPVAALRFVHEIRGAGTSTGIAVESVRALLALNDDEAARRTLNALGASTAADLPVAEWATLELLRAELDGRSKATAGDARGRLREIAPRLDTGTPEHDAMVAPARELLRLAEAELAAFQGRYAEVLAVTAGADAGDLGSEAQIVAASLRCEALAATGSVTSAIALGQHINTASEKVRLSDRVIRRIRGRFLLLLLLSSRFKEATVFIEETCSKGDPQTRIGGMFEIGHGVMDVHAGHLEEALSRLQAGMWQLRAHDPDALAGLAMAACAYTAALHGDEEVAGRLLDELAPWRTHAGWLVDRMTRYLELSALAELGQRASSVRALVAEAEADSDASAPMTALAFLAGAARLGDRQLSKKLGAVAGTVSGPFASICARLADGMREADSEQLLAASKEADAAGNAVFARDAARKAVSCANDAGNRIALRVAQRAQQSLDDRFGSPKNGLHSLTTSTLTARECEVAVRAAAGTSNRKIAEQMHVSVRTVEGHLYQVYSKLHVASRTELKDVISTPAESARLG</sequence>
<dbReference type="Proteomes" id="UP000273807">
    <property type="component" value="Unassembled WGS sequence"/>
</dbReference>
<protein>
    <submittedName>
        <fullName evidence="5">Helix-turn-helix transcriptional regulator</fullName>
    </submittedName>
</protein>
<dbReference type="AlphaFoldDB" id="A0A3N0C0W2"/>
<dbReference type="InterPro" id="IPR003593">
    <property type="entry name" value="AAA+_ATPase"/>
</dbReference>
<keyword evidence="6" id="KW-1185">Reference proteome</keyword>
<reference evidence="5 6" key="1">
    <citation type="submission" date="2018-10" db="EMBL/GenBank/DDBJ databases">
        <title>Genome sequencing of Arthrobacter oryzae TNB02.</title>
        <authorList>
            <person name="Cho Y.-J."/>
            <person name="Cho A."/>
            <person name="Kim O.-S."/>
        </authorList>
    </citation>
    <scope>NUCLEOTIDE SEQUENCE [LARGE SCALE GENOMIC DNA]</scope>
    <source>
        <strain evidence="5 6">TNB02</strain>
    </source>
</reference>
<name>A0A3N0C0W2_9MICC</name>
<dbReference type="InterPro" id="IPR016032">
    <property type="entry name" value="Sig_transdc_resp-reg_C-effctor"/>
</dbReference>
<dbReference type="Pfam" id="PF13191">
    <property type="entry name" value="AAA_16"/>
    <property type="match status" value="1"/>
</dbReference>
<keyword evidence="1" id="KW-0805">Transcription regulation</keyword>
<dbReference type="InterPro" id="IPR000792">
    <property type="entry name" value="Tscrpt_reg_LuxR_C"/>
</dbReference>
<dbReference type="PANTHER" id="PTHR43214:SF41">
    <property type="entry name" value="NITRATE_NITRITE RESPONSE REGULATOR PROTEIN NARP"/>
    <property type="match status" value="1"/>
</dbReference>
<dbReference type="CDD" id="cd06170">
    <property type="entry name" value="LuxR_C_like"/>
    <property type="match status" value="1"/>
</dbReference>
<dbReference type="InterPro" id="IPR027417">
    <property type="entry name" value="P-loop_NTPase"/>
</dbReference>
<dbReference type="OrthoDB" id="3197423at2"/>
<evidence type="ECO:0000259" key="4">
    <source>
        <dbReference type="PROSITE" id="PS50043"/>
    </source>
</evidence>
<comment type="caution">
    <text evidence="5">The sequence shown here is derived from an EMBL/GenBank/DDBJ whole genome shotgun (WGS) entry which is preliminary data.</text>
</comment>
<gene>
    <name evidence="5" type="ORF">D7003_09745</name>
</gene>
<dbReference type="InterPro" id="IPR036388">
    <property type="entry name" value="WH-like_DNA-bd_sf"/>
</dbReference>
<keyword evidence="3" id="KW-0804">Transcription</keyword>
<dbReference type="GO" id="GO:0006355">
    <property type="term" value="P:regulation of DNA-templated transcription"/>
    <property type="evidence" value="ECO:0007669"/>
    <property type="project" value="InterPro"/>
</dbReference>